<feature type="region of interest" description="Disordered" evidence="1">
    <location>
        <begin position="592"/>
        <end position="689"/>
    </location>
</feature>
<dbReference type="RefSeq" id="XP_037219663.1">
    <property type="nucleotide sequence ID" value="XM_037364019.1"/>
</dbReference>
<reference evidence="4" key="1">
    <citation type="submission" date="2020-05" db="EMBL/GenBank/DDBJ databases">
        <title>Mycena genomes resolve the evolution of fungal bioluminescence.</title>
        <authorList>
            <person name="Tsai I.J."/>
        </authorList>
    </citation>
    <scope>NUCLEOTIDE SEQUENCE</scope>
    <source>
        <strain evidence="4">171206Taipei</strain>
    </source>
</reference>
<evidence type="ECO:0000256" key="2">
    <source>
        <dbReference type="SAM" id="Phobius"/>
    </source>
</evidence>
<name>A0A8H6SL74_9AGAR</name>
<dbReference type="PANTHER" id="PTHR23244">
    <property type="entry name" value="KELCH REPEAT DOMAIN"/>
    <property type="match status" value="1"/>
</dbReference>
<evidence type="ECO:0000313" key="4">
    <source>
        <dbReference type="EMBL" id="KAF7301663.1"/>
    </source>
</evidence>
<dbReference type="SUPFAM" id="SSF117281">
    <property type="entry name" value="Kelch motif"/>
    <property type="match status" value="1"/>
</dbReference>
<dbReference type="Gene3D" id="2.120.10.80">
    <property type="entry name" value="Kelch-type beta propeller"/>
    <property type="match status" value="1"/>
</dbReference>
<protein>
    <recommendedName>
        <fullName evidence="6">Galactose oxidase</fullName>
    </recommendedName>
</protein>
<evidence type="ECO:0000313" key="5">
    <source>
        <dbReference type="Proteomes" id="UP000636479"/>
    </source>
</evidence>
<sequence length="888" mass="94623">MAGARRVGLIALALTWGLVSAISSSPAPPLQWLNLSNLLKGTTRPPPLKNAAIGYDDASRTLIIFGGEASSGIAQGNTYLLDLKTLTWSIPNPPNNLKLTPPARSAAVFGVDSAASNRHGFIVIGGKGVDGVALDDAWEFDFTNGFWSEIHITPGHGPAARWGASGGIDTRVAAVSDPVLPGPNNTFWYWGGSDPSHSFSELWRLNVSGTLSSNLPDNVVASWEQIHLPALPLITGQGGSVLKEQVVTMGGCNATSSPDENCAIQATYLINGGSSTDAIALNCPAPRLTPVVIPNGNTFSASFASQMFVMLGTFNSSLWDDGAGLKHGEVAIVDTMTRSWTRILPAGDPGTSGKEAFPTPRAGAIAVMFPISLVGDARSTSSDIIVFGGVEEDGTYLSELWLLRSYNAVVTEDDPSWAGFGDGTLQTGVNAAGAGVQNIFITSCASQLTRPSPPISSPSNPSSSSDNSTTPSPVPHIDTSVLHKSLAPVSAALLLPSFLVYRHCSRYFSLGEPPLPRFMFYLSIASATVSYGLGVAALAIAFTSIRSSTGVPPRHLSTTHGQAGLALFVLLYGLVPLTAIFISIRDARKSPSKYHNTRTRANSDASEKDVRSARSPSPTQRRVQTNWRKGHEDSFDTGSAETGDWLQPSVPSSKRTFEVLNRPARTRRASSSRPLSDTSPSPTSQSLGDVEWLNRRRSLTIVGELENSYSPPPPVAPTPQSNPATLIEPPPRLIPSKTLVLARVLFHVLMLAFCVFTLVALWSKAPKGAFAAFLVVVGLFYATLAGLAWSGRPDRSILAILLHRMRAEPPTSPPRPSVSDTDESGGFPYTHRPPYRAALATDYVSPGTGADTEDEDDDRAEEEMRRRDISMWTSQPKRALVITNPSPS</sequence>
<evidence type="ECO:0000256" key="1">
    <source>
        <dbReference type="SAM" id="MobiDB-lite"/>
    </source>
</evidence>
<feature type="region of interest" description="Disordered" evidence="1">
    <location>
        <begin position="450"/>
        <end position="474"/>
    </location>
</feature>
<feature type="compositionally biased region" description="Polar residues" evidence="1">
    <location>
        <begin position="614"/>
        <end position="627"/>
    </location>
</feature>
<feature type="transmembrane region" description="Helical" evidence="2">
    <location>
        <begin position="565"/>
        <end position="584"/>
    </location>
</feature>
<evidence type="ECO:0008006" key="6">
    <source>
        <dbReference type="Google" id="ProtNLM"/>
    </source>
</evidence>
<organism evidence="4 5">
    <name type="scientific">Mycena indigotica</name>
    <dbReference type="NCBI Taxonomy" id="2126181"/>
    <lineage>
        <taxon>Eukaryota</taxon>
        <taxon>Fungi</taxon>
        <taxon>Dikarya</taxon>
        <taxon>Basidiomycota</taxon>
        <taxon>Agaricomycotina</taxon>
        <taxon>Agaricomycetes</taxon>
        <taxon>Agaricomycetidae</taxon>
        <taxon>Agaricales</taxon>
        <taxon>Marasmiineae</taxon>
        <taxon>Mycenaceae</taxon>
        <taxon>Mycena</taxon>
    </lineage>
</organism>
<dbReference type="PANTHER" id="PTHR23244:SF471">
    <property type="entry name" value="GUANINE NUCLEOTIDE-BINDING PROTEIN SUBUNIT BETA 1-RELATED"/>
    <property type="match status" value="1"/>
</dbReference>
<feature type="transmembrane region" description="Helical" evidence="2">
    <location>
        <begin position="740"/>
        <end position="762"/>
    </location>
</feature>
<comment type="caution">
    <text evidence="4">The sequence shown here is derived from an EMBL/GenBank/DDBJ whole genome shotgun (WGS) entry which is preliminary data.</text>
</comment>
<feature type="chain" id="PRO_5034441493" description="Galactose oxidase" evidence="3">
    <location>
        <begin position="22"/>
        <end position="888"/>
    </location>
</feature>
<gene>
    <name evidence="4" type="ORF">MIND_00731800</name>
</gene>
<feature type="transmembrane region" description="Helical" evidence="2">
    <location>
        <begin position="521"/>
        <end position="545"/>
    </location>
</feature>
<feature type="compositionally biased region" description="Low complexity" evidence="1">
    <location>
        <begin position="671"/>
        <end position="687"/>
    </location>
</feature>
<keyword evidence="3" id="KW-0732">Signal</keyword>
<dbReference type="Proteomes" id="UP000636479">
    <property type="component" value="Unassembled WGS sequence"/>
</dbReference>
<dbReference type="AlphaFoldDB" id="A0A8H6SL74"/>
<dbReference type="InterPro" id="IPR015915">
    <property type="entry name" value="Kelch-typ_b-propeller"/>
</dbReference>
<keyword evidence="5" id="KW-1185">Reference proteome</keyword>
<keyword evidence="2" id="KW-0472">Membrane</keyword>
<evidence type="ECO:0000256" key="3">
    <source>
        <dbReference type="SAM" id="SignalP"/>
    </source>
</evidence>
<feature type="compositionally biased region" description="Acidic residues" evidence="1">
    <location>
        <begin position="851"/>
        <end position="861"/>
    </location>
</feature>
<dbReference type="GeneID" id="59346535"/>
<keyword evidence="2" id="KW-0812">Transmembrane</keyword>
<feature type="transmembrane region" description="Helical" evidence="2">
    <location>
        <begin position="768"/>
        <end position="789"/>
    </location>
</feature>
<keyword evidence="2" id="KW-1133">Transmembrane helix</keyword>
<feature type="compositionally biased region" description="Low complexity" evidence="1">
    <location>
        <begin position="457"/>
        <end position="471"/>
    </location>
</feature>
<feature type="signal peptide" evidence="3">
    <location>
        <begin position="1"/>
        <end position="21"/>
    </location>
</feature>
<dbReference type="EMBL" id="JACAZF010000006">
    <property type="protein sequence ID" value="KAF7301663.1"/>
    <property type="molecule type" value="Genomic_DNA"/>
</dbReference>
<accession>A0A8H6SL74</accession>
<feature type="region of interest" description="Disordered" evidence="1">
    <location>
        <begin position="808"/>
        <end position="888"/>
    </location>
</feature>
<proteinExistence type="predicted"/>
<dbReference type="OrthoDB" id="10250130at2759"/>